<gene>
    <name evidence="1" type="ORF">BCB44BAC_02715</name>
</gene>
<dbReference type="Proteomes" id="UP000242164">
    <property type="component" value="Unassembled WGS sequence"/>
</dbReference>
<accession>A0AAX2CIH2</accession>
<organism evidence="1 2">
    <name type="scientific">Bacillus cytotoxicus</name>
    <dbReference type="NCBI Taxonomy" id="580165"/>
    <lineage>
        <taxon>Bacteria</taxon>
        <taxon>Bacillati</taxon>
        <taxon>Bacillota</taxon>
        <taxon>Bacilli</taxon>
        <taxon>Bacillales</taxon>
        <taxon>Bacillaceae</taxon>
        <taxon>Bacillus</taxon>
        <taxon>Bacillus cereus group</taxon>
    </lineage>
</organism>
<comment type="caution">
    <text evidence="1">The sequence shown here is derived from an EMBL/GenBank/DDBJ whole genome shotgun (WGS) entry which is preliminary data.</text>
</comment>
<evidence type="ECO:0000313" key="1">
    <source>
        <dbReference type="EMBL" id="SCL96164.1"/>
    </source>
</evidence>
<name>A0AAX2CIH2_9BACI</name>
<reference evidence="1 2" key="1">
    <citation type="submission" date="2016-08" db="EMBL/GenBank/DDBJ databases">
        <authorList>
            <person name="Loux V."/>
            <person name="Rue O."/>
        </authorList>
    </citation>
    <scope>NUCLEOTIDE SEQUENCE [LARGE SCALE GENOMIC DNA]</scope>
    <source>
        <strain evidence="1 2">AFSSA_08CEB44bac</strain>
    </source>
</reference>
<dbReference type="RefSeq" id="WP_425322124.1">
    <property type="nucleotide sequence ID" value="NZ_CP066179.1"/>
</dbReference>
<proteinExistence type="predicted"/>
<dbReference type="EMBL" id="FMIK01000034">
    <property type="protein sequence ID" value="SCL96164.1"/>
    <property type="molecule type" value="Genomic_DNA"/>
</dbReference>
<dbReference type="AlphaFoldDB" id="A0AAX2CIH2"/>
<protein>
    <submittedName>
        <fullName evidence="1">Uncharacterized protein</fullName>
    </submittedName>
</protein>
<evidence type="ECO:0000313" key="2">
    <source>
        <dbReference type="Proteomes" id="UP000242164"/>
    </source>
</evidence>
<sequence>MVFVKWEIIARNVRSWDLEIGMELKIGMRPELLGKHGLGSLS</sequence>